<accession>A0A857N5P5</accession>
<sequence length="109" mass="11821">MSKLSLAEAVSLLKATRSASVNLTDWNGEQTLVGDISIEGDLIVFTNLKKLARMRHIAPTPTVRSTRKFTIPQNAEVVTHAKAIAISFTTPEHGDVIITFVPESSFATV</sequence>
<dbReference type="Proteomes" id="UP000463983">
    <property type="component" value="Chromosome"/>
</dbReference>
<organism evidence="1 2">
    <name type="scientific">Candidatus Chazhemtobacterium aquaticus</name>
    <dbReference type="NCBI Taxonomy" id="2715735"/>
    <lineage>
        <taxon>Bacteria</taxon>
        <taxon>Candidatus Chazhemtobacteraceae</taxon>
        <taxon>Candidatus Chazhemtobacterium</taxon>
    </lineage>
</organism>
<reference evidence="2" key="1">
    <citation type="journal article" date="2020" name="Microorganisms">
        <title>Complete Genome of a Member of a New Bacterial Lineage in the Microgenomates Group Reveals an Unusual Nucleotide Composition Disparity Between Two Strands of DNA and Limited Metabolic Potential.</title>
        <authorList>
            <person name="Kadnikov V.V."/>
            <person name="Mardanov A.V."/>
            <person name="Beletsky A.V."/>
            <person name="Karnachuk O.V."/>
            <person name="Ravin N.V."/>
        </authorList>
    </citation>
    <scope>NUCLEOTIDE SEQUENCE [LARGE SCALE GENOMIC DNA]</scope>
</reference>
<dbReference type="KEGG" id="caqa:MICH65_0395"/>
<evidence type="ECO:0000313" key="1">
    <source>
        <dbReference type="EMBL" id="QHO63376.1"/>
    </source>
</evidence>
<proteinExistence type="predicted"/>
<protein>
    <submittedName>
        <fullName evidence="1">Uncharacterized protein</fullName>
    </submittedName>
</protein>
<dbReference type="AlphaFoldDB" id="A0A857N5P5"/>
<name>A0A857N5P5_9BACT</name>
<dbReference type="RefSeq" id="WP_161931760.1">
    <property type="nucleotide sequence ID" value="NZ_CP047901.1"/>
</dbReference>
<gene>
    <name evidence="1" type="ORF">MICH65_0395</name>
</gene>
<evidence type="ECO:0000313" key="2">
    <source>
        <dbReference type="Proteomes" id="UP000463983"/>
    </source>
</evidence>
<dbReference type="EMBL" id="CP047901">
    <property type="protein sequence ID" value="QHO63376.1"/>
    <property type="molecule type" value="Genomic_DNA"/>
</dbReference>
<keyword evidence="2" id="KW-1185">Reference proteome</keyword>